<reference evidence="3" key="1">
    <citation type="submission" date="2016-06" db="EMBL/GenBank/DDBJ databases">
        <authorList>
            <person name="Varghese N."/>
            <person name="Submissions Spin"/>
        </authorList>
    </citation>
    <scope>NUCLEOTIDE SEQUENCE [LARGE SCALE GENOMIC DNA]</scope>
    <source>
        <strain evidence="3">DSM 44830</strain>
    </source>
</reference>
<dbReference type="EMBL" id="FMCX01000003">
    <property type="protein sequence ID" value="SCF06653.1"/>
    <property type="molecule type" value="Genomic_DNA"/>
</dbReference>
<accession>A0A1C4XDR3</accession>
<evidence type="ECO:0000259" key="1">
    <source>
        <dbReference type="Pfam" id="PF16466"/>
    </source>
</evidence>
<dbReference type="STRING" id="262898.GA0070564_10321"/>
<name>A0A1C4XDR3_9ACTN</name>
<protein>
    <recommendedName>
        <fullName evidence="1">DUF5047 domain-containing protein</fullName>
    </recommendedName>
</protein>
<keyword evidence="3" id="KW-1185">Reference proteome</keyword>
<evidence type="ECO:0000313" key="3">
    <source>
        <dbReference type="Proteomes" id="UP000199504"/>
    </source>
</evidence>
<dbReference type="OrthoDB" id="4320040at2"/>
<feature type="domain" description="DUF5047" evidence="1">
    <location>
        <begin position="68"/>
        <end position="154"/>
    </location>
</feature>
<dbReference type="RefSeq" id="WP_091607258.1">
    <property type="nucleotide sequence ID" value="NZ_FMCX01000003.1"/>
</dbReference>
<organism evidence="2 3">
    <name type="scientific">Micromonospora mirobrigensis</name>
    <dbReference type="NCBI Taxonomy" id="262898"/>
    <lineage>
        <taxon>Bacteria</taxon>
        <taxon>Bacillati</taxon>
        <taxon>Actinomycetota</taxon>
        <taxon>Actinomycetes</taxon>
        <taxon>Micromonosporales</taxon>
        <taxon>Micromonosporaceae</taxon>
        <taxon>Micromonospora</taxon>
    </lineage>
</organism>
<dbReference type="Proteomes" id="UP000199504">
    <property type="component" value="Unassembled WGS sequence"/>
</dbReference>
<dbReference type="InterPro" id="IPR032490">
    <property type="entry name" value="DUF5047"/>
</dbReference>
<gene>
    <name evidence="2" type="ORF">GA0070564_10321</name>
</gene>
<dbReference type="AlphaFoldDB" id="A0A1C4XDR3"/>
<dbReference type="Pfam" id="PF16466">
    <property type="entry name" value="DUF5047"/>
    <property type="match status" value="1"/>
</dbReference>
<evidence type="ECO:0000313" key="2">
    <source>
        <dbReference type="EMBL" id="SCF06653.1"/>
    </source>
</evidence>
<sequence length="359" mass="38213">MIPLSTVAQSVLTRSFKYKLRVESWLGPDLLADDVPVSSASEEADRSLRVPERVTLTIPRLSGGTSWSPVTDNHPLAANGQRLRVQLGIGVGGGQMEWIQRGWFVIQESVAEGDTVNVSAVGLLSLVEEARLVSPFQPSGTLVSTLRGLVEPTVTVVVDNGLTDRAVPSGINYDDDRLGAVMELLDAWGADAYVTEDGYLLATPMGPSMTPVLSLTDGAGGTVIQASGASTRENAYNVVVARGTTADGGQVQGVAYNYTGPKGYGGYFNPLPVPYFYESPLLTTVAQCNLAARTVLSRLNRSTAKEFRVEMVPHPALQAGDTVQITTDDYPNLLCVVEALTLPYKADGGVQTLKLRSLA</sequence>
<proteinExistence type="predicted"/>